<comment type="cofactor">
    <cofactor evidence="1">
        <name>Mg(2+)</name>
        <dbReference type="ChEBI" id="CHEBI:18420"/>
    </cofactor>
</comment>
<dbReference type="GO" id="GO:0000287">
    <property type="term" value="F:magnesium ion binding"/>
    <property type="evidence" value="ECO:0007669"/>
    <property type="project" value="TreeGrafter"/>
</dbReference>
<dbReference type="PANTHER" id="PTHR32308:SF10">
    <property type="entry name" value="CITRATE LYASE SUBUNIT BETA"/>
    <property type="match status" value="1"/>
</dbReference>
<feature type="binding site" evidence="4">
    <location>
        <position position="201"/>
    </location>
    <ligand>
        <name>Mg(2+)</name>
        <dbReference type="ChEBI" id="CHEBI:18420"/>
    </ligand>
</feature>
<name>A0A6N3DWV6_9FIRM</name>
<dbReference type="SUPFAM" id="SSF51621">
    <property type="entry name" value="Phosphoenolpyruvate/pyruvate domain"/>
    <property type="match status" value="1"/>
</dbReference>
<dbReference type="GO" id="GO:0003824">
    <property type="term" value="F:catalytic activity"/>
    <property type="evidence" value="ECO:0007669"/>
    <property type="project" value="InterPro"/>
</dbReference>
<accession>A0A6N3DWV6</accession>
<dbReference type="AlphaFoldDB" id="A0A6N3DWV6"/>
<dbReference type="InterPro" id="IPR039480">
    <property type="entry name" value="C-C_Bond_Lyase-like"/>
</dbReference>
<reference evidence="5" key="1">
    <citation type="submission" date="2019-11" db="EMBL/GenBank/DDBJ databases">
        <authorList>
            <person name="Feng L."/>
        </authorList>
    </citation>
    <scope>NUCLEOTIDE SEQUENCE</scope>
    <source>
        <strain evidence="5">IbartlettiiLFYP30</strain>
    </source>
</reference>
<evidence type="ECO:0000256" key="2">
    <source>
        <dbReference type="ARBA" id="ARBA00022723"/>
    </source>
</evidence>
<dbReference type="InterPro" id="IPR040442">
    <property type="entry name" value="Pyrv_kinase-like_dom_sf"/>
</dbReference>
<dbReference type="GO" id="GO:0006107">
    <property type="term" value="P:oxaloacetate metabolic process"/>
    <property type="evidence" value="ECO:0007669"/>
    <property type="project" value="TreeGrafter"/>
</dbReference>
<dbReference type="Gene3D" id="3.20.20.60">
    <property type="entry name" value="Phosphoenolpyruvate-binding domains"/>
    <property type="match status" value="1"/>
</dbReference>
<organism evidence="5">
    <name type="scientific">Intestinibacter bartlettii</name>
    <dbReference type="NCBI Taxonomy" id="261299"/>
    <lineage>
        <taxon>Bacteria</taxon>
        <taxon>Bacillati</taxon>
        <taxon>Bacillota</taxon>
        <taxon>Clostridia</taxon>
        <taxon>Peptostreptococcales</taxon>
        <taxon>Peptostreptococcaceae</taxon>
        <taxon>Intestinibacter</taxon>
    </lineage>
</organism>
<evidence type="ECO:0000256" key="3">
    <source>
        <dbReference type="ARBA" id="ARBA00022842"/>
    </source>
</evidence>
<dbReference type="InterPro" id="IPR015813">
    <property type="entry name" value="Pyrv/PenolPyrv_kinase-like_dom"/>
</dbReference>
<keyword evidence="2 4" id="KW-0479">Metal-binding</keyword>
<dbReference type="PANTHER" id="PTHR32308">
    <property type="entry name" value="LYASE BETA SUBUNIT, PUTATIVE (AFU_ORTHOLOGUE AFUA_4G13030)-RELATED"/>
    <property type="match status" value="1"/>
</dbReference>
<protein>
    <recommendedName>
        <fullName evidence="6">Citrate lyase beta subunit</fullName>
    </recommendedName>
</protein>
<evidence type="ECO:0008006" key="6">
    <source>
        <dbReference type="Google" id="ProtNLM"/>
    </source>
</evidence>
<proteinExistence type="predicted"/>
<dbReference type="Pfam" id="PF15617">
    <property type="entry name" value="C-C_Bond_Lyase"/>
    <property type="match status" value="1"/>
</dbReference>
<evidence type="ECO:0000256" key="1">
    <source>
        <dbReference type="ARBA" id="ARBA00001946"/>
    </source>
</evidence>
<dbReference type="RefSeq" id="WP_156531042.1">
    <property type="nucleotide sequence ID" value="NZ_CACRUE010000033.1"/>
</dbReference>
<keyword evidence="3 4" id="KW-0460">Magnesium</keyword>
<dbReference type="PIRSF" id="PIRSF015582">
    <property type="entry name" value="Cit_lyase_B"/>
    <property type="match status" value="1"/>
</dbReference>
<dbReference type="InterPro" id="IPR011206">
    <property type="entry name" value="Citrate_lyase_beta/mcl1/mcl2"/>
</dbReference>
<evidence type="ECO:0000313" key="5">
    <source>
        <dbReference type="EMBL" id="VYU31749.1"/>
    </source>
</evidence>
<dbReference type="EMBL" id="CACRUE010000033">
    <property type="protein sequence ID" value="VYU31749.1"/>
    <property type="molecule type" value="Genomic_DNA"/>
</dbReference>
<sequence length="360" mass="42091">MKYFNYIEKEKLEHIFYKKPQEFDKNSNKDILKYALGAFLYVPANKYNQIYKSVVNQEKEAKPLAICLEDAIGEFGEKEAIESLELVLDDLSKQVFCKLDKLPLIFIRVKNIDQLKKIKNILIKNKEFITGIIIPKANGVLLKAFVGILNSFGLDNLYIIPIIESSYFIYKEIKEEYFREMYSSILNHKERVLGIRIGLTDVLGMYGIRRKREFCIYDNLIATSFIEDVINYLNRDELDIPISAGVSELFNMDDEKIRELYIKEIKLDRYHGFVGKTVIHPKQIEIVQALSTISYEDYMDAKDIIENYYSEIGVKKSSNGDKMNEYKPHYKWAKKIMKLAYIYGVLNKGVDYNELIEASR</sequence>
<gene>
    <name evidence="5" type="ORF">IBLFYP30_02339</name>
</gene>
<evidence type="ECO:0000256" key="4">
    <source>
        <dbReference type="PIRSR" id="PIRSR015582-2"/>
    </source>
</evidence>